<feature type="transmembrane region" description="Helical" evidence="5">
    <location>
        <begin position="184"/>
        <end position="205"/>
    </location>
</feature>
<dbReference type="Proteomes" id="UP000076858">
    <property type="component" value="Unassembled WGS sequence"/>
</dbReference>
<dbReference type="InterPro" id="IPR007273">
    <property type="entry name" value="SCAMP"/>
</dbReference>
<evidence type="ECO:0000256" key="1">
    <source>
        <dbReference type="ARBA" id="ARBA00004141"/>
    </source>
</evidence>
<protein>
    <recommendedName>
        <fullName evidence="5">Secretory carrier-associated membrane protein</fullName>
        <shortName evidence="5">Secretory carrier membrane protein</shortName>
    </recommendedName>
</protein>
<dbReference type="AlphaFoldDB" id="A0A0P5BH36"/>
<accession>A0A0P5BH36</accession>
<evidence type="ECO:0000256" key="3">
    <source>
        <dbReference type="ARBA" id="ARBA00022989"/>
    </source>
</evidence>
<organism evidence="6 7">
    <name type="scientific">Daphnia magna</name>
    <dbReference type="NCBI Taxonomy" id="35525"/>
    <lineage>
        <taxon>Eukaryota</taxon>
        <taxon>Metazoa</taxon>
        <taxon>Ecdysozoa</taxon>
        <taxon>Arthropoda</taxon>
        <taxon>Crustacea</taxon>
        <taxon>Branchiopoda</taxon>
        <taxon>Diplostraca</taxon>
        <taxon>Cladocera</taxon>
        <taxon>Anomopoda</taxon>
        <taxon>Daphniidae</taxon>
        <taxon>Daphnia</taxon>
    </lineage>
</organism>
<proteinExistence type="inferred from homology"/>
<evidence type="ECO:0000256" key="4">
    <source>
        <dbReference type="ARBA" id="ARBA00023136"/>
    </source>
</evidence>
<keyword evidence="4 5" id="KW-0472">Membrane</keyword>
<comment type="caution">
    <text evidence="6">The sequence shown here is derived from an EMBL/GenBank/DDBJ whole genome shotgun (WGS) entry which is preliminary data.</text>
</comment>
<feature type="transmembrane region" description="Helical" evidence="5">
    <location>
        <begin position="156"/>
        <end position="178"/>
    </location>
</feature>
<comment type="subcellular location">
    <subcellularLocation>
        <location evidence="1 5">Membrane</location>
        <topology evidence="1 5">Multi-pass membrane protein</topology>
    </subcellularLocation>
</comment>
<feature type="transmembrane region" description="Helical" evidence="5">
    <location>
        <begin position="217"/>
        <end position="245"/>
    </location>
</feature>
<reference evidence="6 7" key="1">
    <citation type="submission" date="2016-03" db="EMBL/GenBank/DDBJ databases">
        <title>EvidentialGene: Evidence-directed Construction of Genes on Genomes.</title>
        <authorList>
            <person name="Gilbert D.G."/>
            <person name="Choi J.-H."/>
            <person name="Mockaitis K."/>
            <person name="Colbourne J."/>
            <person name="Pfrender M."/>
        </authorList>
    </citation>
    <scope>NUCLEOTIDE SEQUENCE [LARGE SCALE GENOMIC DNA]</scope>
    <source>
        <strain evidence="6 7">Xinb3</strain>
        <tissue evidence="6">Complete organism</tissue>
    </source>
</reference>
<evidence type="ECO:0000256" key="5">
    <source>
        <dbReference type="RuleBase" id="RU363122"/>
    </source>
</evidence>
<evidence type="ECO:0000256" key="2">
    <source>
        <dbReference type="ARBA" id="ARBA00022692"/>
    </source>
</evidence>
<dbReference type="PANTHER" id="PTHR10687:SF2">
    <property type="entry name" value="SECRETORY CARRIER-ASSOCIATED MEMBRANE PROTEIN"/>
    <property type="match status" value="1"/>
</dbReference>
<dbReference type="Pfam" id="PF04144">
    <property type="entry name" value="SCAMP"/>
    <property type="match status" value="1"/>
</dbReference>
<dbReference type="GO" id="GO:0015031">
    <property type="term" value="P:protein transport"/>
    <property type="evidence" value="ECO:0007669"/>
    <property type="project" value="InterPro"/>
</dbReference>
<keyword evidence="7" id="KW-1185">Reference proteome</keyword>
<dbReference type="EMBL" id="LRGB01000725">
    <property type="protein sequence ID" value="KZS16361.1"/>
    <property type="molecule type" value="Genomic_DNA"/>
</dbReference>
<dbReference type="PANTHER" id="PTHR10687">
    <property type="entry name" value="SECRETORY CARRIER-ASSOCIATED MEMBRANE PROTEIN SCAMP"/>
    <property type="match status" value="1"/>
</dbReference>
<evidence type="ECO:0000313" key="7">
    <source>
        <dbReference type="Proteomes" id="UP000076858"/>
    </source>
</evidence>
<comment type="similarity">
    <text evidence="5">Belongs to the SCAMP family.</text>
</comment>
<keyword evidence="2 5" id="KW-0812">Transmembrane</keyword>
<name>A0A0P5BH36_9CRUS</name>
<dbReference type="GO" id="GO:0055038">
    <property type="term" value="C:recycling endosome membrane"/>
    <property type="evidence" value="ECO:0007669"/>
    <property type="project" value="TreeGrafter"/>
</dbReference>
<keyword evidence="5" id="KW-0813">Transport</keyword>
<feature type="transmembrane region" description="Helical" evidence="5">
    <location>
        <begin position="265"/>
        <end position="290"/>
    </location>
</feature>
<dbReference type="GO" id="GO:0032588">
    <property type="term" value="C:trans-Golgi network membrane"/>
    <property type="evidence" value="ECO:0007669"/>
    <property type="project" value="TreeGrafter"/>
</dbReference>
<keyword evidence="3 5" id="KW-1133">Transmembrane helix</keyword>
<gene>
    <name evidence="6" type="ORF">APZ42_017992</name>
</gene>
<evidence type="ECO:0000313" key="6">
    <source>
        <dbReference type="EMBL" id="KZS16361.1"/>
    </source>
</evidence>
<dbReference type="OrthoDB" id="242866at2759"/>
<sequence length="346" mass="37971">MSGFDQNPFAEPAVFNPFADPSVQQAAGNNAARAQQGLEEYNPFDGSNQTTKISMDRGSGANPPPTIQAAPVISPVQPQQQAAISAADFQRRQEELERKAQELQRREEELKNNVPFNSQRNNWPPLPDKFCVQPCFYQDINVEIPLEFQKIVRMLYYIWMLHTLMYLLNILGCLALFIQVGSGAMFGLSILYCILFTPASYLCWFRPVYKAFRSDSSFNFMVFFVIFFAQTIATVIQAIGIPNLGTCGFITGLSTIGGRTSGGDLAVGILVLLIGLGFGVVALGDFLLLVRVSRLYRSTGASFSKAQAEFTSGVMRNEHVRGAAADVVGSAVRAQMSNTSATGPRF</sequence>